<accession>A0A0L0SBK0</accession>
<dbReference type="InterPro" id="IPR015928">
    <property type="entry name" value="Aconitase/3IPM_dehydase_swvl"/>
</dbReference>
<dbReference type="EMBL" id="GG745335">
    <property type="protein sequence ID" value="KNE59856.1"/>
    <property type="molecule type" value="Genomic_DNA"/>
</dbReference>
<dbReference type="InterPro" id="IPR036008">
    <property type="entry name" value="Aconitase_4Fe-4S_dom"/>
</dbReference>
<dbReference type="GO" id="GO:0019878">
    <property type="term" value="P:lysine biosynthetic process via aminoadipic acid"/>
    <property type="evidence" value="ECO:0007669"/>
    <property type="project" value="UniProtKB-UniRule"/>
</dbReference>
<dbReference type="InterPro" id="IPR004418">
    <property type="entry name" value="Homoaconitase_mito"/>
</dbReference>
<dbReference type="SUPFAM" id="SSF53732">
    <property type="entry name" value="Aconitase iron-sulfur domain"/>
    <property type="match status" value="1"/>
</dbReference>
<evidence type="ECO:0000313" key="20">
    <source>
        <dbReference type="EMBL" id="KNE59856.1"/>
    </source>
</evidence>
<reference evidence="20 21" key="1">
    <citation type="submission" date="2009-11" db="EMBL/GenBank/DDBJ databases">
        <title>Annotation of Allomyces macrogynus ATCC 38327.</title>
        <authorList>
            <consortium name="The Broad Institute Genome Sequencing Platform"/>
            <person name="Russ C."/>
            <person name="Cuomo C."/>
            <person name="Burger G."/>
            <person name="Gray M.W."/>
            <person name="Holland P.W.H."/>
            <person name="King N."/>
            <person name="Lang F.B.F."/>
            <person name="Roger A.J."/>
            <person name="Ruiz-Trillo I."/>
            <person name="Young S.K."/>
            <person name="Zeng Q."/>
            <person name="Gargeya S."/>
            <person name="Fitzgerald M."/>
            <person name="Haas B."/>
            <person name="Abouelleil A."/>
            <person name="Alvarado L."/>
            <person name="Arachchi H.M."/>
            <person name="Berlin A."/>
            <person name="Chapman S.B."/>
            <person name="Gearin G."/>
            <person name="Goldberg J."/>
            <person name="Griggs A."/>
            <person name="Gujja S."/>
            <person name="Hansen M."/>
            <person name="Heiman D."/>
            <person name="Howarth C."/>
            <person name="Larimer J."/>
            <person name="Lui A."/>
            <person name="MacDonald P.J.P."/>
            <person name="McCowen C."/>
            <person name="Montmayeur A."/>
            <person name="Murphy C."/>
            <person name="Neiman D."/>
            <person name="Pearson M."/>
            <person name="Priest M."/>
            <person name="Roberts A."/>
            <person name="Saif S."/>
            <person name="Shea T."/>
            <person name="Sisk P."/>
            <person name="Stolte C."/>
            <person name="Sykes S."/>
            <person name="Wortman J."/>
            <person name="Nusbaum C."/>
            <person name="Birren B."/>
        </authorList>
    </citation>
    <scope>NUCLEOTIDE SEQUENCE [LARGE SCALE GENOMIC DNA]</scope>
    <source>
        <strain evidence="20 21">ATCC 38327</strain>
    </source>
</reference>
<evidence type="ECO:0000313" key="21">
    <source>
        <dbReference type="Proteomes" id="UP000054350"/>
    </source>
</evidence>
<evidence type="ECO:0000256" key="17">
    <source>
        <dbReference type="RuleBase" id="RU362038"/>
    </source>
</evidence>
<evidence type="ECO:0000256" key="16">
    <source>
        <dbReference type="ARBA" id="ARBA00032706"/>
    </source>
</evidence>
<evidence type="ECO:0000259" key="19">
    <source>
        <dbReference type="Pfam" id="PF00694"/>
    </source>
</evidence>
<dbReference type="AlphaFoldDB" id="A0A0L0SBK0"/>
<organism evidence="20 21">
    <name type="scientific">Allomyces macrogynus (strain ATCC 38327)</name>
    <name type="common">Allomyces javanicus var. macrogynus</name>
    <dbReference type="NCBI Taxonomy" id="578462"/>
    <lineage>
        <taxon>Eukaryota</taxon>
        <taxon>Fungi</taxon>
        <taxon>Fungi incertae sedis</taxon>
        <taxon>Blastocladiomycota</taxon>
        <taxon>Blastocladiomycetes</taxon>
        <taxon>Blastocladiales</taxon>
        <taxon>Blastocladiaceae</taxon>
        <taxon>Allomyces</taxon>
    </lineage>
</organism>
<dbReference type="Gene3D" id="3.20.19.10">
    <property type="entry name" value="Aconitase, domain 4"/>
    <property type="match status" value="1"/>
</dbReference>
<dbReference type="InterPro" id="IPR015931">
    <property type="entry name" value="Acnase/IPM_dHydase_lsu_aba_1/3"/>
</dbReference>
<dbReference type="UniPathway" id="UPA00033">
    <property type="reaction ID" value="UER01027"/>
</dbReference>
<evidence type="ECO:0000256" key="11">
    <source>
        <dbReference type="ARBA" id="ARBA00023014"/>
    </source>
</evidence>
<dbReference type="SUPFAM" id="SSF52016">
    <property type="entry name" value="LeuD/IlvD-like"/>
    <property type="match status" value="1"/>
</dbReference>
<dbReference type="GO" id="GO:0004409">
    <property type="term" value="F:homoaconitate hydratase activity"/>
    <property type="evidence" value="ECO:0007669"/>
    <property type="project" value="UniProtKB-UniRule"/>
</dbReference>
<keyword evidence="10 17" id="KW-0408">Iron</keyword>
<evidence type="ECO:0000256" key="5">
    <source>
        <dbReference type="ARBA" id="ARBA00012022"/>
    </source>
</evidence>
<dbReference type="VEuPathDB" id="FungiDB:AMAG_05309"/>
<keyword evidence="7 17" id="KW-0028">Amino-acid biosynthesis</keyword>
<evidence type="ECO:0000256" key="14">
    <source>
        <dbReference type="ARBA" id="ARBA00023239"/>
    </source>
</evidence>
<reference evidence="21" key="2">
    <citation type="submission" date="2009-11" db="EMBL/GenBank/DDBJ databases">
        <title>The Genome Sequence of Allomyces macrogynus strain ATCC 38327.</title>
        <authorList>
            <consortium name="The Broad Institute Genome Sequencing Platform"/>
            <person name="Russ C."/>
            <person name="Cuomo C."/>
            <person name="Shea T."/>
            <person name="Young S.K."/>
            <person name="Zeng Q."/>
            <person name="Koehrsen M."/>
            <person name="Haas B."/>
            <person name="Borodovsky M."/>
            <person name="Guigo R."/>
            <person name="Alvarado L."/>
            <person name="Berlin A."/>
            <person name="Borenstein D."/>
            <person name="Chen Z."/>
            <person name="Engels R."/>
            <person name="Freedman E."/>
            <person name="Gellesch M."/>
            <person name="Goldberg J."/>
            <person name="Griggs A."/>
            <person name="Gujja S."/>
            <person name="Heiman D."/>
            <person name="Hepburn T."/>
            <person name="Howarth C."/>
            <person name="Jen D."/>
            <person name="Larson L."/>
            <person name="Lewis B."/>
            <person name="Mehta T."/>
            <person name="Park D."/>
            <person name="Pearson M."/>
            <person name="Roberts A."/>
            <person name="Saif S."/>
            <person name="Shenoy N."/>
            <person name="Sisk P."/>
            <person name="Stolte C."/>
            <person name="Sykes S."/>
            <person name="Walk T."/>
            <person name="White J."/>
            <person name="Yandava C."/>
            <person name="Burger G."/>
            <person name="Gray M.W."/>
            <person name="Holland P.W.H."/>
            <person name="King N."/>
            <person name="Lang F.B.F."/>
            <person name="Roger A.J."/>
            <person name="Ruiz-Trillo I."/>
            <person name="Lander E."/>
            <person name="Nusbaum C."/>
        </authorList>
    </citation>
    <scope>NUCLEOTIDE SEQUENCE [LARGE SCALE GENOMIC DNA]</scope>
    <source>
        <strain evidence="21">ATCC 38327</strain>
    </source>
</reference>
<dbReference type="PANTHER" id="PTHR43822">
    <property type="entry name" value="HOMOACONITASE, MITOCHONDRIAL-RELATED"/>
    <property type="match status" value="1"/>
</dbReference>
<comment type="cofactor">
    <cofactor evidence="17">
        <name>[4Fe-4S] cluster</name>
        <dbReference type="ChEBI" id="CHEBI:49883"/>
    </cofactor>
    <text evidence="17">Binds 1 [4Fe-4S] cluster per subunit.</text>
</comment>
<keyword evidence="12 17" id="KW-0496">Mitochondrion</keyword>
<keyword evidence="21" id="KW-1185">Reference proteome</keyword>
<evidence type="ECO:0000259" key="18">
    <source>
        <dbReference type="Pfam" id="PF00330"/>
    </source>
</evidence>
<protein>
    <recommendedName>
        <fullName evidence="6 17">Homoaconitase, mitochondrial</fullName>
        <ecNumber evidence="5 17">4.2.1.36</ecNumber>
    </recommendedName>
    <alternativeName>
        <fullName evidence="16 17">Homoaconitate hydratase</fullName>
    </alternativeName>
</protein>
<feature type="domain" description="Aconitase/3-isopropylmalate dehydratase large subunit alpha/beta/alpha" evidence="18">
    <location>
        <begin position="83"/>
        <end position="495"/>
    </location>
</feature>
<keyword evidence="14 17" id="KW-0456">Lyase</keyword>
<evidence type="ECO:0000256" key="12">
    <source>
        <dbReference type="ARBA" id="ARBA00023128"/>
    </source>
</evidence>
<evidence type="ECO:0000256" key="13">
    <source>
        <dbReference type="ARBA" id="ARBA00023154"/>
    </source>
</evidence>
<dbReference type="EC" id="4.2.1.36" evidence="5 17"/>
<dbReference type="Gene3D" id="3.30.499.10">
    <property type="entry name" value="Aconitase, domain 3"/>
    <property type="match status" value="2"/>
</dbReference>
<proteinExistence type="inferred from homology"/>
<sequence length="731" mass="77409">MVQPAQLARLHAAARGLPSPMLGHHAASLLSARTQRSRFISTSPRLFAAGTSSASAASAVGQSVVEKIAQRYAVGLAPNQVVRAGDFVYIQPHHVMTHDNTGAVMAKFQAIGATKMADPHQPVFALDHDVQNRSDKNLDKYARIEQFAKQHGVDFYPAGRGIGHQVMVEEGYIAPYSLTVASDSHSNMYGGVGCLGTPVVRTDAAAIWATGRTWWQVPPVVQVALHGKPRPGVSGKDVILALCAYFSKDQVLNTAIEFVGDGVKHLSVDERLAVANMTTEWGALAGVFPVDEQTLDFLSRQLSARRTPAASPRLTREDLDQAAANPVLADRNAFYTKQLDLDLATVRPFVSGPNSVKVTTAIDELAAQRIPINKAYLLSCVNARQHDLAEAARIVRAAGPNARVAPGVEWYVAPASTRVQQDAEAAGDWQTLIAAGAIALPAGCGPCVGLGRGLLEDGEVGISATNRNFKGRMGSPSAKAYLASPAVVTASALKGHICAPDLPEYTAVAQGEPLRGSVREFDAPERPTAADAAASETALLPGFPATLNGELLYVHQNNLNTDGIYPGKYTYQDDMTAAQMANVVMENYDTSFAKSVADRRAKGTDSILLAGFNFGTGSSREQAATALLAAGIRLVLTGSASETFKRNALNNGLLVLEAPALVRDAATAFGAETLTKATGWAVEVRLAEGVALVTLPGESEPRRYAIPAVGMAAQELVVEGGLENWIRSRLQ</sequence>
<dbReference type="InterPro" id="IPR000573">
    <property type="entry name" value="AconitaseA/IPMdHydase_ssu_swvl"/>
</dbReference>
<evidence type="ECO:0000256" key="3">
    <source>
        <dbReference type="ARBA" id="ARBA00005106"/>
    </source>
</evidence>
<dbReference type="OrthoDB" id="10262323at2759"/>
<dbReference type="GO" id="GO:0051539">
    <property type="term" value="F:4 iron, 4 sulfur cluster binding"/>
    <property type="evidence" value="ECO:0007669"/>
    <property type="project" value="UniProtKB-UniRule"/>
</dbReference>
<keyword evidence="9 17" id="KW-0809">Transit peptide</keyword>
<dbReference type="Pfam" id="PF00330">
    <property type="entry name" value="Aconitase"/>
    <property type="match status" value="1"/>
</dbReference>
<name>A0A0L0SBK0_ALLM3</name>
<comment type="subcellular location">
    <subcellularLocation>
        <location evidence="2 17">Mitochondrion</location>
    </subcellularLocation>
</comment>
<dbReference type="InterPro" id="IPR001030">
    <property type="entry name" value="Acoase/IPM_deHydtase_lsu_aba"/>
</dbReference>
<comment type="function">
    <text evidence="1 17">Catalyzes the reversible hydration of cis-homoaconitate to (2R,3S)-homoisocitrate, a step in the alpha-aminoadipate pathway for lysine biosynthesis.</text>
</comment>
<dbReference type="PANTHER" id="PTHR43822:SF2">
    <property type="entry name" value="HOMOACONITASE, MITOCHONDRIAL"/>
    <property type="match status" value="1"/>
</dbReference>
<evidence type="ECO:0000256" key="9">
    <source>
        <dbReference type="ARBA" id="ARBA00022946"/>
    </source>
</evidence>
<evidence type="ECO:0000256" key="15">
    <source>
        <dbReference type="ARBA" id="ARBA00029338"/>
    </source>
</evidence>
<dbReference type="InterPro" id="IPR050067">
    <property type="entry name" value="IPM_dehydratase_rel_enz"/>
</dbReference>
<feature type="domain" description="Aconitase A/isopropylmalate dehydratase small subunit swivel" evidence="19">
    <location>
        <begin position="541"/>
        <end position="659"/>
    </location>
</feature>
<dbReference type="Proteomes" id="UP000054350">
    <property type="component" value="Unassembled WGS sequence"/>
</dbReference>
<keyword evidence="8 17" id="KW-0479">Metal-binding</keyword>
<comment type="catalytic activity">
    <reaction evidence="15 17">
        <text>(2R,3S)-homoisocitrate = cis-homoaconitate + H2O</text>
        <dbReference type="Rhea" id="RHEA:15485"/>
        <dbReference type="ChEBI" id="CHEBI:15377"/>
        <dbReference type="ChEBI" id="CHEBI:15404"/>
        <dbReference type="ChEBI" id="CHEBI:58174"/>
        <dbReference type="EC" id="4.2.1.36"/>
    </reaction>
</comment>
<evidence type="ECO:0000256" key="8">
    <source>
        <dbReference type="ARBA" id="ARBA00022723"/>
    </source>
</evidence>
<dbReference type="GO" id="GO:0046872">
    <property type="term" value="F:metal ion binding"/>
    <property type="evidence" value="ECO:0007669"/>
    <property type="project" value="UniProtKB-UniRule"/>
</dbReference>
<evidence type="ECO:0000256" key="2">
    <source>
        <dbReference type="ARBA" id="ARBA00004173"/>
    </source>
</evidence>
<comment type="pathway">
    <text evidence="3 17">Amino-acid biosynthesis; L-lysine biosynthesis via AAA pathway; L-alpha-aminoadipate from 2-oxoglutarate: step 3/5.</text>
</comment>
<evidence type="ECO:0000256" key="6">
    <source>
        <dbReference type="ARBA" id="ARBA00021560"/>
    </source>
</evidence>
<dbReference type="PRINTS" id="PR00415">
    <property type="entry name" value="ACONITASE"/>
</dbReference>
<dbReference type="Pfam" id="PF00694">
    <property type="entry name" value="Aconitase_C"/>
    <property type="match status" value="1"/>
</dbReference>
<dbReference type="NCBIfam" id="TIGR00139">
    <property type="entry name" value="h_aconitase"/>
    <property type="match status" value="1"/>
</dbReference>
<evidence type="ECO:0000256" key="1">
    <source>
        <dbReference type="ARBA" id="ARBA00003422"/>
    </source>
</evidence>
<gene>
    <name evidence="20" type="ORF">AMAG_05309</name>
</gene>
<evidence type="ECO:0000256" key="10">
    <source>
        <dbReference type="ARBA" id="ARBA00023004"/>
    </source>
</evidence>
<comment type="similarity">
    <text evidence="4 17">Belongs to the aconitase/IPM isomerase family.</text>
</comment>
<keyword evidence="11 17" id="KW-0411">Iron-sulfur</keyword>
<dbReference type="GO" id="GO:0005739">
    <property type="term" value="C:mitochondrion"/>
    <property type="evidence" value="ECO:0007669"/>
    <property type="project" value="UniProtKB-SubCell"/>
</dbReference>
<dbReference type="OMA" id="LCDADNI"/>
<evidence type="ECO:0000256" key="7">
    <source>
        <dbReference type="ARBA" id="ARBA00022605"/>
    </source>
</evidence>
<dbReference type="eggNOG" id="KOG0453">
    <property type="taxonomic scope" value="Eukaryota"/>
</dbReference>
<dbReference type="STRING" id="578462.A0A0L0SBK0"/>
<keyword evidence="13 17" id="KW-0457">Lysine biosynthesis</keyword>
<evidence type="ECO:0000256" key="4">
    <source>
        <dbReference type="ARBA" id="ARBA00007185"/>
    </source>
</evidence>